<evidence type="ECO:0000256" key="5">
    <source>
        <dbReference type="ARBA" id="ARBA00012266"/>
    </source>
</evidence>
<keyword evidence="9" id="KW-0822">Tryptophan biosynthesis</keyword>
<accession>R4Z595</accession>
<evidence type="ECO:0000256" key="10">
    <source>
        <dbReference type="ARBA" id="ARBA00022842"/>
    </source>
</evidence>
<evidence type="ECO:0000313" key="18">
    <source>
        <dbReference type="EMBL" id="CCM65845.1"/>
    </source>
</evidence>
<evidence type="ECO:0000256" key="1">
    <source>
        <dbReference type="ARBA" id="ARBA00001946"/>
    </source>
</evidence>
<comment type="function">
    <text evidence="13">Part of a heterotetrameric complex that catalyzes the two-step biosynthesis of anthranilate, an intermediate in the biosynthesis of L-tryptophan. In the first step, the glutamine-binding beta subunit (TrpG) of anthranilate synthase (AS) provides the glutamine amidotransferase activity which generates ammonia as a substrate that, along with chorismate, is used in the second step, catalyzed by the large alpha subunit of AS (TrpE) to produce anthranilate. In the absence of TrpG, TrpE can synthesize anthranilate directly from chorismate and high concentrations of ammonia.</text>
</comment>
<feature type="domain" description="Anthranilate synthase component I N-terminal" evidence="17">
    <location>
        <begin position="29"/>
        <end position="183"/>
    </location>
</feature>
<dbReference type="PANTHER" id="PTHR11236:SF46">
    <property type="entry name" value="ANTHRANILATE SYNTHASE COMPONENT 1"/>
    <property type="match status" value="1"/>
</dbReference>
<evidence type="ECO:0000259" key="17">
    <source>
        <dbReference type="Pfam" id="PF04715"/>
    </source>
</evidence>
<keyword evidence="12 18" id="KW-0456">Lyase</keyword>
<keyword evidence="8" id="KW-0479">Metal-binding</keyword>
<organism evidence="18 19">
    <name type="scientific">Candidatus Neomicrothrix parvicella RN1</name>
    <dbReference type="NCBI Taxonomy" id="1229780"/>
    <lineage>
        <taxon>Bacteria</taxon>
        <taxon>Bacillati</taxon>
        <taxon>Actinomycetota</taxon>
        <taxon>Acidimicrobiia</taxon>
        <taxon>Acidimicrobiales</taxon>
        <taxon>Microthrixaceae</taxon>
        <taxon>Candidatus Neomicrothrix</taxon>
    </lineage>
</organism>
<dbReference type="GO" id="GO:0000162">
    <property type="term" value="P:L-tryptophan biosynthetic process"/>
    <property type="evidence" value="ECO:0007669"/>
    <property type="project" value="UniProtKB-KW"/>
</dbReference>
<evidence type="ECO:0000256" key="8">
    <source>
        <dbReference type="ARBA" id="ARBA00022723"/>
    </source>
</evidence>
<evidence type="ECO:0000256" key="14">
    <source>
        <dbReference type="ARBA" id="ARBA00047683"/>
    </source>
</evidence>
<dbReference type="RefSeq" id="WP_012230959.1">
    <property type="nucleotide sequence ID" value="NZ_HG422565.1"/>
</dbReference>
<evidence type="ECO:0000256" key="13">
    <source>
        <dbReference type="ARBA" id="ARBA00025634"/>
    </source>
</evidence>
<dbReference type="eggNOG" id="COG0147">
    <property type="taxonomic scope" value="Bacteria"/>
</dbReference>
<evidence type="ECO:0000256" key="6">
    <source>
        <dbReference type="ARBA" id="ARBA00020653"/>
    </source>
</evidence>
<dbReference type="GO" id="GO:0004049">
    <property type="term" value="F:anthranilate synthase activity"/>
    <property type="evidence" value="ECO:0007669"/>
    <property type="project" value="UniProtKB-EC"/>
</dbReference>
<evidence type="ECO:0000256" key="2">
    <source>
        <dbReference type="ARBA" id="ARBA00004873"/>
    </source>
</evidence>
<keyword evidence="11" id="KW-0057">Aromatic amino acid biosynthesis</keyword>
<comment type="caution">
    <text evidence="18">The sequence shown here is derived from an EMBL/GenBank/DDBJ whole genome shotgun (WGS) entry which is preliminary data.</text>
</comment>
<feature type="domain" description="Chorismate-utilising enzyme C-terminal" evidence="16">
    <location>
        <begin position="243"/>
        <end position="504"/>
    </location>
</feature>
<dbReference type="InterPro" id="IPR015890">
    <property type="entry name" value="Chorismate_C"/>
</dbReference>
<evidence type="ECO:0000256" key="3">
    <source>
        <dbReference type="ARBA" id="ARBA00009562"/>
    </source>
</evidence>
<comment type="catalytic activity">
    <reaction evidence="14">
        <text>chorismate + L-glutamine = anthranilate + pyruvate + L-glutamate + H(+)</text>
        <dbReference type="Rhea" id="RHEA:21732"/>
        <dbReference type="ChEBI" id="CHEBI:15361"/>
        <dbReference type="ChEBI" id="CHEBI:15378"/>
        <dbReference type="ChEBI" id="CHEBI:16567"/>
        <dbReference type="ChEBI" id="CHEBI:29748"/>
        <dbReference type="ChEBI" id="CHEBI:29985"/>
        <dbReference type="ChEBI" id="CHEBI:58359"/>
        <dbReference type="EC" id="4.1.3.27"/>
    </reaction>
</comment>
<evidence type="ECO:0000256" key="7">
    <source>
        <dbReference type="ARBA" id="ARBA00022605"/>
    </source>
</evidence>
<evidence type="ECO:0000259" key="16">
    <source>
        <dbReference type="Pfam" id="PF00425"/>
    </source>
</evidence>
<dbReference type="AlphaFoldDB" id="R4Z595"/>
<evidence type="ECO:0000256" key="12">
    <source>
        <dbReference type="ARBA" id="ARBA00023239"/>
    </source>
</evidence>
<dbReference type="InterPro" id="IPR006805">
    <property type="entry name" value="Anth_synth_I_N"/>
</dbReference>
<dbReference type="SUPFAM" id="SSF56322">
    <property type="entry name" value="ADC synthase"/>
    <property type="match status" value="1"/>
</dbReference>
<dbReference type="STRING" id="1229780.BN381_80375"/>
<dbReference type="OrthoDB" id="3518032at2"/>
<protein>
    <recommendedName>
        <fullName evidence="6">Anthranilate synthase component 1</fullName>
        <ecNumber evidence="5">4.1.3.27</ecNumber>
    </recommendedName>
</protein>
<dbReference type="Pfam" id="PF04715">
    <property type="entry name" value="Anth_synt_I_N"/>
    <property type="match status" value="1"/>
</dbReference>
<dbReference type="EC" id="4.1.3.27" evidence="5"/>
<comment type="subunit">
    <text evidence="4">Heterotetramer consisting of two non-identical subunits: a beta subunit (TrpG) and a large alpha subunit (TrpE).</text>
</comment>
<dbReference type="InterPro" id="IPR019999">
    <property type="entry name" value="Anth_synth_I-like"/>
</dbReference>
<reference evidence="18 19" key="1">
    <citation type="journal article" date="2013" name="ISME J.">
        <title>Metabolic model for the filamentous 'Candidatus Microthrix parvicella' based on genomic and metagenomic analyses.</title>
        <authorList>
            <person name="Jon McIlroy S."/>
            <person name="Kristiansen R."/>
            <person name="Albertsen M."/>
            <person name="Michael Karst S."/>
            <person name="Rossetti S."/>
            <person name="Lund Nielsen J."/>
            <person name="Tandoi V."/>
            <person name="James Seviour R."/>
            <person name="Nielsen P.H."/>
        </authorList>
    </citation>
    <scope>NUCLEOTIDE SEQUENCE [LARGE SCALE GENOMIC DNA]</scope>
    <source>
        <strain evidence="18 19">RN1</strain>
    </source>
</reference>
<sequence>MTSELTRDRFGTLATEFTVIPVWRQLLADLTTPVAAFARLCPEDEAGFLLESVDHGGGWGRWSFVGRRPLARLTLRDGDVAVSTGEGLLDELLAALPLGQGMLATIEAIGRVLTAPDAVRVGFPEGHEPPLHSGLVGYLGYDVMREVEHLPNVPTDDRAYPDAVQSVIGELAAYDHYSQRVTLIVNVVIPPGSSGDDLDRLYADALSSLDVLTADGARPLDEPLVHPPHPDDEVPPVRPSLDEQSYCRAVEVAKEHILEGDIFQVVLSTRYEFDLNADPFDVYRVLRQVNPSPYMYFVREPELLLVGCSPEPMVQLLGNRVISRPIAGTRFRGRTPEHDRRLGAELAEHPKERAEHIMLVDLARNDVGRVVEFGTCEVEELMTLERFSHVMHLTSQVAGTLAEGRTPADVLAATLPAGTVSGAPKVSAMQIIDELEPIKRGPYAGIVGYLDFSGNIDTAIAIRTMVIDRNPDQAAAPWRGTVQAGAGIVADSDPADEYLETRNKAKALLVAVPAAERMTAQRRRRPTE</sequence>
<feature type="compositionally biased region" description="Basic and acidic residues" evidence="15">
    <location>
        <begin position="219"/>
        <end position="232"/>
    </location>
</feature>
<keyword evidence="7" id="KW-0028">Amino-acid biosynthesis</keyword>
<keyword evidence="19" id="KW-1185">Reference proteome</keyword>
<comment type="cofactor">
    <cofactor evidence="1">
        <name>Mg(2+)</name>
        <dbReference type="ChEBI" id="CHEBI:18420"/>
    </cofactor>
</comment>
<dbReference type="EMBL" id="CANL01000078">
    <property type="protein sequence ID" value="CCM65845.1"/>
    <property type="molecule type" value="Genomic_DNA"/>
</dbReference>
<dbReference type="PANTHER" id="PTHR11236">
    <property type="entry name" value="AMINOBENZOATE/ANTHRANILATE SYNTHASE"/>
    <property type="match status" value="1"/>
</dbReference>
<dbReference type="Pfam" id="PF00425">
    <property type="entry name" value="Chorismate_bind"/>
    <property type="match status" value="1"/>
</dbReference>
<dbReference type="Proteomes" id="UP000018291">
    <property type="component" value="Unassembled WGS sequence"/>
</dbReference>
<gene>
    <name evidence="18" type="ORF">BN381_80375</name>
</gene>
<dbReference type="GO" id="GO:0046872">
    <property type="term" value="F:metal ion binding"/>
    <property type="evidence" value="ECO:0007669"/>
    <property type="project" value="UniProtKB-KW"/>
</dbReference>
<dbReference type="HOGENOM" id="CLU_006493_9_3_11"/>
<comment type="similarity">
    <text evidence="3">Belongs to the anthranilate synthase component I family.</text>
</comment>
<keyword evidence="10" id="KW-0460">Magnesium</keyword>
<evidence type="ECO:0000256" key="4">
    <source>
        <dbReference type="ARBA" id="ARBA00011575"/>
    </source>
</evidence>
<evidence type="ECO:0000256" key="15">
    <source>
        <dbReference type="SAM" id="MobiDB-lite"/>
    </source>
</evidence>
<proteinExistence type="inferred from homology"/>
<evidence type="ECO:0000313" key="19">
    <source>
        <dbReference type="Proteomes" id="UP000018291"/>
    </source>
</evidence>
<evidence type="ECO:0000256" key="11">
    <source>
        <dbReference type="ARBA" id="ARBA00023141"/>
    </source>
</evidence>
<feature type="region of interest" description="Disordered" evidence="15">
    <location>
        <begin position="219"/>
        <end position="239"/>
    </location>
</feature>
<evidence type="ECO:0000256" key="9">
    <source>
        <dbReference type="ARBA" id="ARBA00022822"/>
    </source>
</evidence>
<dbReference type="PRINTS" id="PR00095">
    <property type="entry name" value="ANTSNTHASEI"/>
</dbReference>
<name>R4Z595_9ACTN</name>
<comment type="pathway">
    <text evidence="2">Amino-acid biosynthesis; L-tryptophan biosynthesis; L-tryptophan from chorismate: step 1/5.</text>
</comment>
<dbReference type="InterPro" id="IPR005801">
    <property type="entry name" value="ADC_synthase"/>
</dbReference>
<dbReference type="Gene3D" id="3.60.120.10">
    <property type="entry name" value="Anthranilate synthase"/>
    <property type="match status" value="1"/>
</dbReference>